<sequence length="461" mass="49773">MTSSVSPSWSHLNLALDADRATLAAHFRETGVRDVECLFADVTGYPRGKLMPAASFAGGTELRICQAIPMQCITGEYSYDPVFPDSDPDVRLVPDLATLKRSPWASVPRYLAVHDCLELDGSLCEFAPRSVLKNVVARYAAADLTPVVAPEIEFYLTAAMTDPAQPLASPTGKGGRPEVGQSAFSLNALNELAPFWDAFHAAIDGLGIRADTWLHEVGENQYEINLLHGDPVAVADQAFLFKTAAREIALQHGLNAVFMAKPVAGQAGSSMHLHQSVVDAQGRNVFSQADGSASEAFLHFIGGLQAYTPDLMLVYAPTVNSYRRYVAGSQAPTNVQWGHDNRTAGLRVPVSGPAARRVENRLAGADANPYLAIAATLAAGLAGIEGRIAPAEPVSGNGYDQARSLPRTFDGALDQMSRSQTASRLMGERFVRGYLAVKTLEHDHYLREISAWERRYLLPQV</sequence>
<evidence type="ECO:0000259" key="4">
    <source>
        <dbReference type="PROSITE" id="PS51987"/>
    </source>
</evidence>
<dbReference type="GO" id="GO:0004356">
    <property type="term" value="F:glutamine synthetase activity"/>
    <property type="evidence" value="ECO:0007669"/>
    <property type="project" value="InterPro"/>
</dbReference>
<dbReference type="InterPro" id="IPR036651">
    <property type="entry name" value="Gln_synt_N_sf"/>
</dbReference>
<dbReference type="SUPFAM" id="SSF55931">
    <property type="entry name" value="Glutamine synthetase/guanido kinase"/>
    <property type="match status" value="1"/>
</dbReference>
<dbReference type="PANTHER" id="PTHR43785">
    <property type="entry name" value="GAMMA-GLUTAMYLPUTRESCINE SYNTHETASE"/>
    <property type="match status" value="1"/>
</dbReference>
<dbReference type="InterPro" id="IPR014746">
    <property type="entry name" value="Gln_synth/guanido_kin_cat_dom"/>
</dbReference>
<dbReference type="GO" id="GO:0006542">
    <property type="term" value="P:glutamine biosynthetic process"/>
    <property type="evidence" value="ECO:0007669"/>
    <property type="project" value="InterPro"/>
</dbReference>
<dbReference type="SMART" id="SM01230">
    <property type="entry name" value="Gln-synt_C"/>
    <property type="match status" value="1"/>
</dbReference>
<dbReference type="AlphaFoldDB" id="A0A4P6WWD8"/>
<evidence type="ECO:0000313" key="6">
    <source>
        <dbReference type="Proteomes" id="UP000293912"/>
    </source>
</evidence>
<dbReference type="InterPro" id="IPR008146">
    <property type="entry name" value="Gln_synth_cat_dom"/>
</dbReference>
<accession>A0A4P6WWD8</accession>
<keyword evidence="6" id="KW-1185">Reference proteome</keyword>
<dbReference type="EMBL" id="CP037867">
    <property type="protein sequence ID" value="QBM26809.1"/>
    <property type="molecule type" value="Genomic_DNA"/>
</dbReference>
<dbReference type="EC" id="6.3.1.11" evidence="5"/>
<evidence type="ECO:0000256" key="1">
    <source>
        <dbReference type="ARBA" id="ARBA00022598"/>
    </source>
</evidence>
<keyword evidence="1 5" id="KW-0436">Ligase</keyword>
<dbReference type="GO" id="GO:0006598">
    <property type="term" value="P:polyamine catabolic process"/>
    <property type="evidence" value="ECO:0007669"/>
    <property type="project" value="TreeGrafter"/>
</dbReference>
<dbReference type="SUPFAM" id="SSF54368">
    <property type="entry name" value="Glutamine synthetase, N-terminal domain"/>
    <property type="match status" value="1"/>
</dbReference>
<dbReference type="Gene3D" id="3.30.590.10">
    <property type="entry name" value="Glutamine synthetase/guanido kinase, catalytic domain"/>
    <property type="match status" value="1"/>
</dbReference>
<dbReference type="KEGG" id="hpse:HPF_03880"/>
<feature type="domain" description="GS catalytic" evidence="4">
    <location>
        <begin position="128"/>
        <end position="461"/>
    </location>
</feature>
<dbReference type="GO" id="GO:0034024">
    <property type="term" value="F:glutamate-putrescine ligase activity"/>
    <property type="evidence" value="ECO:0007669"/>
    <property type="project" value="UniProtKB-EC"/>
</dbReference>
<dbReference type="Gene3D" id="3.10.20.70">
    <property type="entry name" value="Glutamine synthetase, N-terminal domain"/>
    <property type="match status" value="1"/>
</dbReference>
<gene>
    <name evidence="5" type="primary">puuA2</name>
    <name evidence="5" type="ORF">HPF_03880</name>
</gene>
<dbReference type="Pfam" id="PF00120">
    <property type="entry name" value="Gln-synt_C"/>
    <property type="match status" value="1"/>
</dbReference>
<dbReference type="RefSeq" id="WP_207959301.1">
    <property type="nucleotide sequence ID" value="NZ_CP037867.1"/>
</dbReference>
<dbReference type="PANTHER" id="PTHR43785:SF3">
    <property type="entry name" value="GS CATALYTIC DOMAIN-CONTAINING PROTEIN"/>
    <property type="match status" value="1"/>
</dbReference>
<protein>
    <submittedName>
        <fullName evidence="5">Gamma-glutamylputrescine synthetase PuuA</fullName>
        <ecNumber evidence="5">6.3.1.11</ecNumber>
    </submittedName>
</protein>
<comment type="similarity">
    <text evidence="2 3">Belongs to the glutamine synthetase family.</text>
</comment>
<evidence type="ECO:0000256" key="2">
    <source>
        <dbReference type="PROSITE-ProRule" id="PRU01331"/>
    </source>
</evidence>
<name>A0A4P6WWD8_HYDPS</name>
<organism evidence="5 6">
    <name type="scientific">Hydrogenophaga pseudoflava</name>
    <name type="common">Pseudomonas carboxydoflava</name>
    <dbReference type="NCBI Taxonomy" id="47421"/>
    <lineage>
        <taxon>Bacteria</taxon>
        <taxon>Pseudomonadati</taxon>
        <taxon>Pseudomonadota</taxon>
        <taxon>Betaproteobacteria</taxon>
        <taxon>Burkholderiales</taxon>
        <taxon>Comamonadaceae</taxon>
        <taxon>Hydrogenophaga</taxon>
    </lineage>
</organism>
<proteinExistence type="inferred from homology"/>
<reference evidence="5 6" key="1">
    <citation type="submission" date="2019-03" db="EMBL/GenBank/DDBJ databases">
        <authorList>
            <person name="Sebastian G."/>
            <person name="Baumann P."/>
            <person name="Ruckert C."/>
            <person name="Kalinowski J."/>
            <person name="Nebel B."/>
            <person name="Takors R."/>
            <person name="Blombach B."/>
        </authorList>
    </citation>
    <scope>NUCLEOTIDE SEQUENCE [LARGE SCALE GENOMIC DNA]</scope>
    <source>
        <strain evidence="5 6">DSM 1084</strain>
    </source>
</reference>
<dbReference type="Proteomes" id="UP000293912">
    <property type="component" value="Chromosome"/>
</dbReference>
<evidence type="ECO:0000313" key="5">
    <source>
        <dbReference type="EMBL" id="QBM26809.1"/>
    </source>
</evidence>
<dbReference type="PROSITE" id="PS51987">
    <property type="entry name" value="GS_CATALYTIC"/>
    <property type="match status" value="1"/>
</dbReference>
<evidence type="ECO:0000256" key="3">
    <source>
        <dbReference type="RuleBase" id="RU000384"/>
    </source>
</evidence>